<accession>A0A4S3ZNU1</accession>
<evidence type="ECO:0000313" key="2">
    <source>
        <dbReference type="EMBL" id="THF47084.1"/>
    </source>
</evidence>
<evidence type="ECO:0000313" key="3">
    <source>
        <dbReference type="Proteomes" id="UP000307507"/>
    </source>
</evidence>
<sequence>MTIKNNRITMFIGFTLIIGSIIAFIHEKNKSDRLTAIECEVLSFDCIGRGAHTMFLYKNQKRTIGGSPDELCKENKNSKSIILYHYAEDDTFYYTNNTFSNRYLMLTGIGILICFVPYFSKKLDDFLFEKDLKKSRKK</sequence>
<evidence type="ECO:0000256" key="1">
    <source>
        <dbReference type="SAM" id="Phobius"/>
    </source>
</evidence>
<name>A0A4S3ZNU1_9FLAO</name>
<proteinExistence type="predicted"/>
<protein>
    <submittedName>
        <fullName evidence="2">Uncharacterized protein</fullName>
    </submittedName>
</protein>
<dbReference type="Proteomes" id="UP000307507">
    <property type="component" value="Unassembled WGS sequence"/>
</dbReference>
<dbReference type="OrthoDB" id="9865909at2"/>
<reference evidence="2 3" key="1">
    <citation type="submission" date="2019-04" db="EMBL/GenBank/DDBJ databases">
        <title>Flavobacterium sp. nov. isolated from construction timber.</title>
        <authorList>
            <person name="Lin S.-Y."/>
            <person name="Chang C.-T."/>
            <person name="Young C.-C."/>
        </authorList>
    </citation>
    <scope>NUCLEOTIDE SEQUENCE [LARGE SCALE GENOMIC DNA]</scope>
    <source>
        <strain evidence="2 3">CC-CTC003</strain>
    </source>
</reference>
<keyword evidence="1" id="KW-1133">Transmembrane helix</keyword>
<comment type="caution">
    <text evidence="2">The sequence shown here is derived from an EMBL/GenBank/DDBJ whole genome shotgun (WGS) entry which is preliminary data.</text>
</comment>
<keyword evidence="3" id="KW-1185">Reference proteome</keyword>
<dbReference type="AlphaFoldDB" id="A0A4S3ZNU1"/>
<organism evidence="2 3">
    <name type="scientific">Flavobacterium supellecticarium</name>
    <dbReference type="NCBI Taxonomy" id="2565924"/>
    <lineage>
        <taxon>Bacteria</taxon>
        <taxon>Pseudomonadati</taxon>
        <taxon>Bacteroidota</taxon>
        <taxon>Flavobacteriia</taxon>
        <taxon>Flavobacteriales</taxon>
        <taxon>Flavobacteriaceae</taxon>
        <taxon>Flavobacterium</taxon>
    </lineage>
</organism>
<keyword evidence="1" id="KW-0812">Transmembrane</keyword>
<gene>
    <name evidence="2" type="ORF">E6C50_17455</name>
</gene>
<keyword evidence="1" id="KW-0472">Membrane</keyword>
<dbReference type="RefSeq" id="WP_136404536.1">
    <property type="nucleotide sequence ID" value="NZ_SSNZ01000017.1"/>
</dbReference>
<dbReference type="EMBL" id="SSNZ01000017">
    <property type="protein sequence ID" value="THF47084.1"/>
    <property type="molecule type" value="Genomic_DNA"/>
</dbReference>
<feature type="transmembrane region" description="Helical" evidence="1">
    <location>
        <begin position="103"/>
        <end position="120"/>
    </location>
</feature>
<feature type="transmembrane region" description="Helical" evidence="1">
    <location>
        <begin position="6"/>
        <end position="25"/>
    </location>
</feature>